<evidence type="ECO:0000313" key="10">
    <source>
        <dbReference type="Proteomes" id="UP000805614"/>
    </source>
</evidence>
<keyword evidence="5 9" id="KW-0418">Kinase</keyword>
<dbReference type="PANTHER" id="PTHR43289">
    <property type="entry name" value="MITOGEN-ACTIVATED PROTEIN KINASE KINASE KINASE 20-RELATED"/>
    <property type="match status" value="1"/>
</dbReference>
<accession>A0ABR7LRK1</accession>
<evidence type="ECO:0000259" key="8">
    <source>
        <dbReference type="PROSITE" id="PS50011"/>
    </source>
</evidence>
<reference evidence="9 10" key="1">
    <citation type="submission" date="2020-06" db="EMBL/GenBank/DDBJ databases">
        <title>Actinomadura xiongansis sp. nov., isolated from soil of Baiyangdian.</title>
        <authorList>
            <person name="Zhang X."/>
        </authorList>
    </citation>
    <scope>NUCLEOTIDE SEQUENCE [LARGE SCALE GENOMIC DNA]</scope>
    <source>
        <strain evidence="9 10">HBUM206468</strain>
    </source>
</reference>
<dbReference type="EMBL" id="JABVEC010000012">
    <property type="protein sequence ID" value="MBC6467381.1"/>
    <property type="molecule type" value="Genomic_DNA"/>
</dbReference>
<evidence type="ECO:0000256" key="3">
    <source>
        <dbReference type="ARBA" id="ARBA00022679"/>
    </source>
</evidence>
<evidence type="ECO:0000256" key="1">
    <source>
        <dbReference type="ARBA" id="ARBA00012513"/>
    </source>
</evidence>
<proteinExistence type="predicted"/>
<comment type="caution">
    <text evidence="9">The sequence shown here is derived from an EMBL/GenBank/DDBJ whole genome shotgun (WGS) entry which is preliminary data.</text>
</comment>
<feature type="compositionally biased region" description="Basic and acidic residues" evidence="7">
    <location>
        <begin position="285"/>
        <end position="305"/>
    </location>
</feature>
<organism evidence="9 10">
    <name type="scientific">Actinomadura alba</name>
    <dbReference type="NCBI Taxonomy" id="406431"/>
    <lineage>
        <taxon>Bacteria</taxon>
        <taxon>Bacillati</taxon>
        <taxon>Actinomycetota</taxon>
        <taxon>Actinomycetes</taxon>
        <taxon>Streptosporangiales</taxon>
        <taxon>Thermomonosporaceae</taxon>
        <taxon>Actinomadura</taxon>
    </lineage>
</organism>
<dbReference type="GO" id="GO:0004674">
    <property type="term" value="F:protein serine/threonine kinase activity"/>
    <property type="evidence" value="ECO:0007669"/>
    <property type="project" value="UniProtKB-KW"/>
</dbReference>
<feature type="compositionally biased region" description="Polar residues" evidence="7">
    <location>
        <begin position="364"/>
        <end position="374"/>
    </location>
</feature>
<name>A0ABR7LRK1_9ACTN</name>
<sequence>MAGRVALIDRVGSGAAGSVWRAFDHRRARYCAAKLMNPEIGTIGVVRAIREQSLRIAHPHVLIPYGWAADDDDMVLVMDLVHGGSLETLVNDYGPLPAAYAAEILAQLLAALGHVHAEGAVHRDVKPANVLLEATGARLPHARLIDFGAALHPDGQRFTTTGFVVGTPGYVAPEVLEGGHPGPRQDLYAAGMVAWQLLTGAARPEVGQRFGPPPEGVPSVLWSVVAGLCAPDPRDRPADAAAAGEWLGNCGLTLEVPARTADGELIEIFDQLGPLPEGWDAPRASPHEAGTEQSRGREPTGRGRGPEPTPAGLGRDPELAGHARSRRRPVVAAVIAAALGAAAVGGVLSVRGSSDRGSRVEPSHSPSLTPTAQASVPAGGPQSDVRVGGSCGWQDAGTMETTADGRRVRCTFRSGATYYWRPVG</sequence>
<gene>
    <name evidence="9" type="ORF">HKK74_18040</name>
</gene>
<evidence type="ECO:0000313" key="9">
    <source>
        <dbReference type="EMBL" id="MBC6467381.1"/>
    </source>
</evidence>
<feature type="domain" description="Protein kinase" evidence="8">
    <location>
        <begin position="5"/>
        <end position="247"/>
    </location>
</feature>
<feature type="region of interest" description="Disordered" evidence="7">
    <location>
        <begin position="350"/>
        <end position="391"/>
    </location>
</feature>
<dbReference type="EC" id="2.7.11.1" evidence="1"/>
<feature type="region of interest" description="Disordered" evidence="7">
    <location>
        <begin position="276"/>
        <end position="325"/>
    </location>
</feature>
<keyword evidence="4" id="KW-0547">Nucleotide-binding</keyword>
<dbReference type="PANTHER" id="PTHR43289:SF6">
    <property type="entry name" value="SERINE_THREONINE-PROTEIN KINASE NEKL-3"/>
    <property type="match status" value="1"/>
</dbReference>
<keyword evidence="2 9" id="KW-0723">Serine/threonine-protein kinase</keyword>
<dbReference type="Pfam" id="PF00069">
    <property type="entry name" value="Pkinase"/>
    <property type="match status" value="1"/>
</dbReference>
<dbReference type="InterPro" id="IPR000719">
    <property type="entry name" value="Prot_kinase_dom"/>
</dbReference>
<evidence type="ECO:0000256" key="4">
    <source>
        <dbReference type="ARBA" id="ARBA00022741"/>
    </source>
</evidence>
<keyword evidence="10" id="KW-1185">Reference proteome</keyword>
<dbReference type="RefSeq" id="WP_187244380.1">
    <property type="nucleotide sequence ID" value="NZ_BAAAOK010000005.1"/>
</dbReference>
<dbReference type="Gene3D" id="1.10.510.10">
    <property type="entry name" value="Transferase(Phosphotransferase) domain 1"/>
    <property type="match status" value="1"/>
</dbReference>
<keyword evidence="3" id="KW-0808">Transferase</keyword>
<dbReference type="SUPFAM" id="SSF56112">
    <property type="entry name" value="Protein kinase-like (PK-like)"/>
    <property type="match status" value="1"/>
</dbReference>
<dbReference type="CDD" id="cd14014">
    <property type="entry name" value="STKc_PknB_like"/>
    <property type="match status" value="1"/>
</dbReference>
<dbReference type="PROSITE" id="PS50011">
    <property type="entry name" value="PROTEIN_KINASE_DOM"/>
    <property type="match status" value="1"/>
</dbReference>
<protein>
    <recommendedName>
        <fullName evidence="1">non-specific serine/threonine protein kinase</fullName>
        <ecNumber evidence="1">2.7.11.1</ecNumber>
    </recommendedName>
</protein>
<evidence type="ECO:0000256" key="5">
    <source>
        <dbReference type="ARBA" id="ARBA00022777"/>
    </source>
</evidence>
<evidence type="ECO:0000256" key="6">
    <source>
        <dbReference type="ARBA" id="ARBA00022840"/>
    </source>
</evidence>
<evidence type="ECO:0000256" key="7">
    <source>
        <dbReference type="SAM" id="MobiDB-lite"/>
    </source>
</evidence>
<dbReference type="InterPro" id="IPR011009">
    <property type="entry name" value="Kinase-like_dom_sf"/>
</dbReference>
<feature type="compositionally biased region" description="Basic and acidic residues" evidence="7">
    <location>
        <begin position="353"/>
        <end position="362"/>
    </location>
</feature>
<evidence type="ECO:0000256" key="2">
    <source>
        <dbReference type="ARBA" id="ARBA00022527"/>
    </source>
</evidence>
<dbReference type="Proteomes" id="UP000805614">
    <property type="component" value="Unassembled WGS sequence"/>
</dbReference>
<dbReference type="SMART" id="SM00220">
    <property type="entry name" value="S_TKc"/>
    <property type="match status" value="1"/>
</dbReference>
<keyword evidence="6" id="KW-0067">ATP-binding</keyword>